<sequence>MNVGDRVRLLHGNEEGVITKISSGGRVEIEIEDGFRIPALKNEVVLISHTEKTYFNPGSESKESVSELKSGKNTDTNLEAIYLVYIPLNDKDHSIYLCNHTAKDFVGIVAEHHGSNSQTLLAEKIPSNSTRKITEKSIQNFEEWPPLSVQLFPINSRIEKTTQPFERKIKFKANTFFKSKGTAPILDKKGYVFRLTENSRDIDIKALNSSLNDEAAKVAPNFPRPPKEVDLHIEKLTKDHDLMSNSEMLRLQMEVFEKNLNYAIASGMDEITFIHGIGNGVLKKEIHKYLSQLENIKYFQDTQKSRFGYGATLVRIS</sequence>
<feature type="domain" description="Smr" evidence="1">
    <location>
        <begin position="267"/>
        <end position="317"/>
    </location>
</feature>
<comment type="caution">
    <text evidence="2">The sequence shown here is derived from an EMBL/GenBank/DDBJ whole genome shotgun (WGS) entry which is preliminary data.</text>
</comment>
<dbReference type="EMBL" id="RPHB01000001">
    <property type="protein sequence ID" value="MBW3466244.1"/>
    <property type="molecule type" value="Genomic_DNA"/>
</dbReference>
<gene>
    <name evidence="2" type="ORF">EGN73_00240</name>
</gene>
<evidence type="ECO:0000313" key="3">
    <source>
        <dbReference type="Proteomes" id="UP000727490"/>
    </source>
</evidence>
<protein>
    <submittedName>
        <fullName evidence="2">DNA mismatch repair protein MutS</fullName>
    </submittedName>
</protein>
<evidence type="ECO:0000313" key="2">
    <source>
        <dbReference type="EMBL" id="MBW3466244.1"/>
    </source>
</evidence>
<dbReference type="InterPro" id="IPR002625">
    <property type="entry name" value="Smr_dom"/>
</dbReference>
<dbReference type="Pfam" id="PF01713">
    <property type="entry name" value="Smr"/>
    <property type="match status" value="1"/>
</dbReference>
<evidence type="ECO:0000259" key="1">
    <source>
        <dbReference type="PROSITE" id="PS50828"/>
    </source>
</evidence>
<reference evidence="2 3" key="1">
    <citation type="journal article" date="2020" name="Syst. Appl. Microbiol.">
        <title>Arthrospiribacter ruber gen. nov., sp. nov., a novel bacterium isolated from Arthrospira cultures.</title>
        <authorList>
            <person name="Waleron M."/>
            <person name="Misztak A."/>
            <person name="Waleron M.M."/>
            <person name="Furmaniak M."/>
            <person name="Mrozik A."/>
            <person name="Waleron K."/>
        </authorList>
    </citation>
    <scope>NUCLEOTIDE SEQUENCE [LARGE SCALE GENOMIC DNA]</scope>
    <source>
        <strain evidence="2 3">DPMB0001</strain>
    </source>
</reference>
<proteinExistence type="predicted"/>
<dbReference type="Proteomes" id="UP000727490">
    <property type="component" value="Unassembled WGS sequence"/>
</dbReference>
<accession>A0A951ISU4</accession>
<dbReference type="RefSeq" id="WP_219286036.1">
    <property type="nucleotide sequence ID" value="NZ_RPHB01000001.1"/>
</dbReference>
<dbReference type="PROSITE" id="PS50828">
    <property type="entry name" value="SMR"/>
    <property type="match status" value="1"/>
</dbReference>
<dbReference type="AlphaFoldDB" id="A0A951ISU4"/>
<keyword evidence="3" id="KW-1185">Reference proteome</keyword>
<name>A0A951ISU4_9BACT</name>
<organism evidence="2 3">
    <name type="scientific">Arthrospiribacter ruber</name>
    <dbReference type="NCBI Taxonomy" id="2487934"/>
    <lineage>
        <taxon>Bacteria</taxon>
        <taxon>Pseudomonadati</taxon>
        <taxon>Bacteroidota</taxon>
        <taxon>Cytophagia</taxon>
        <taxon>Cytophagales</taxon>
        <taxon>Cyclobacteriaceae</taxon>
        <taxon>Arthrospiribacter</taxon>
    </lineage>
</organism>